<evidence type="ECO:0000256" key="1">
    <source>
        <dbReference type="SAM" id="MobiDB-lite"/>
    </source>
</evidence>
<dbReference type="EMBL" id="BPLR01012287">
    <property type="protein sequence ID" value="GIY52780.1"/>
    <property type="molecule type" value="Genomic_DNA"/>
</dbReference>
<dbReference type="Proteomes" id="UP001054945">
    <property type="component" value="Unassembled WGS sequence"/>
</dbReference>
<gene>
    <name evidence="2" type="ORF">CEXT_794091</name>
</gene>
<organism evidence="2 3">
    <name type="scientific">Caerostris extrusa</name>
    <name type="common">Bark spider</name>
    <name type="synonym">Caerostris bankana</name>
    <dbReference type="NCBI Taxonomy" id="172846"/>
    <lineage>
        <taxon>Eukaryota</taxon>
        <taxon>Metazoa</taxon>
        <taxon>Ecdysozoa</taxon>
        <taxon>Arthropoda</taxon>
        <taxon>Chelicerata</taxon>
        <taxon>Arachnida</taxon>
        <taxon>Araneae</taxon>
        <taxon>Araneomorphae</taxon>
        <taxon>Entelegynae</taxon>
        <taxon>Araneoidea</taxon>
        <taxon>Araneidae</taxon>
        <taxon>Caerostris</taxon>
    </lineage>
</organism>
<sequence length="146" mass="17146">MEERDMKDEMSFLRHLPFKTFHLRHFHFHSIFHLEESELRKIVFLLKLHKEAAFWGILENLEPSAEIRWGNSRKPGNQVSSFCWKHGERVEPKIDNYGIDVAAISSETFLSEKSRQITLTSRRKADFMSAEAAETDYKSSSRETLS</sequence>
<name>A0AAV4U4V4_CAEEX</name>
<proteinExistence type="predicted"/>
<dbReference type="AlphaFoldDB" id="A0AAV4U4V4"/>
<protein>
    <submittedName>
        <fullName evidence="2">Uncharacterized protein</fullName>
    </submittedName>
</protein>
<accession>A0AAV4U4V4</accession>
<comment type="caution">
    <text evidence="2">The sequence shown here is derived from an EMBL/GenBank/DDBJ whole genome shotgun (WGS) entry which is preliminary data.</text>
</comment>
<feature type="region of interest" description="Disordered" evidence="1">
    <location>
        <begin position="127"/>
        <end position="146"/>
    </location>
</feature>
<evidence type="ECO:0000313" key="2">
    <source>
        <dbReference type="EMBL" id="GIY52780.1"/>
    </source>
</evidence>
<reference evidence="2 3" key="1">
    <citation type="submission" date="2021-06" db="EMBL/GenBank/DDBJ databases">
        <title>Caerostris extrusa draft genome.</title>
        <authorList>
            <person name="Kono N."/>
            <person name="Arakawa K."/>
        </authorList>
    </citation>
    <scope>NUCLEOTIDE SEQUENCE [LARGE SCALE GENOMIC DNA]</scope>
</reference>
<feature type="compositionally biased region" description="Basic and acidic residues" evidence="1">
    <location>
        <begin position="135"/>
        <end position="146"/>
    </location>
</feature>
<keyword evidence="3" id="KW-1185">Reference proteome</keyword>
<evidence type="ECO:0000313" key="3">
    <source>
        <dbReference type="Proteomes" id="UP001054945"/>
    </source>
</evidence>